<dbReference type="STRING" id="660025.F9FPA4"/>
<organism evidence="5">
    <name type="scientific">Fusarium oxysporum (strain Fo5176)</name>
    <name type="common">Fusarium vascular wilt</name>
    <dbReference type="NCBI Taxonomy" id="660025"/>
    <lineage>
        <taxon>Eukaryota</taxon>
        <taxon>Fungi</taxon>
        <taxon>Dikarya</taxon>
        <taxon>Ascomycota</taxon>
        <taxon>Pezizomycotina</taxon>
        <taxon>Sordariomycetes</taxon>
        <taxon>Hypocreomycetidae</taxon>
        <taxon>Hypocreales</taxon>
        <taxon>Nectriaceae</taxon>
        <taxon>Fusarium</taxon>
        <taxon>Fusarium oxysporum species complex</taxon>
    </lineage>
</organism>
<dbReference type="GO" id="GO:0005975">
    <property type="term" value="P:carbohydrate metabolic process"/>
    <property type="evidence" value="ECO:0007669"/>
    <property type="project" value="InterPro"/>
</dbReference>
<dbReference type="PANTHER" id="PTHR11177">
    <property type="entry name" value="CHITINASE"/>
    <property type="match status" value="1"/>
</dbReference>
<reference evidence="5" key="1">
    <citation type="journal article" date="2012" name="Mol. Plant Microbe Interact.">
        <title>A highly conserved effector in Fusarium oxysporum is required for full virulence on Arabidopsis.</title>
        <authorList>
            <person name="Thatcher L.F."/>
            <person name="Gardiner D.M."/>
            <person name="Kazan K."/>
            <person name="Manners J."/>
        </authorList>
    </citation>
    <scope>NUCLEOTIDE SEQUENCE [LARGE SCALE GENOMIC DNA]</scope>
    <source>
        <strain evidence="5">Fo5176</strain>
    </source>
</reference>
<dbReference type="InterPro" id="IPR017853">
    <property type="entry name" value="GH"/>
</dbReference>
<dbReference type="Gene3D" id="3.10.50.10">
    <property type="match status" value="1"/>
</dbReference>
<dbReference type="GO" id="GO:0008843">
    <property type="term" value="F:endochitinase activity"/>
    <property type="evidence" value="ECO:0007669"/>
    <property type="project" value="UniProtKB-EC"/>
</dbReference>
<protein>
    <recommendedName>
        <fullName evidence="2">chitinase</fullName>
        <ecNumber evidence="2">3.2.1.14</ecNumber>
    </recommendedName>
</protein>
<accession>F9FPA4</accession>
<feature type="domain" description="GH18" evidence="4">
    <location>
        <begin position="26"/>
        <end position="419"/>
    </location>
</feature>
<dbReference type="EC" id="3.2.1.14" evidence="2"/>
<dbReference type="PaxDb" id="5507-FOXG_10034P0"/>
<evidence type="ECO:0000313" key="5">
    <source>
        <dbReference type="EMBL" id="EGU81246.1"/>
    </source>
</evidence>
<dbReference type="EMBL" id="AFQF01002496">
    <property type="protein sequence ID" value="EGU81246.1"/>
    <property type="molecule type" value="Genomic_DNA"/>
</dbReference>
<gene>
    <name evidence="5" type="ORF">FOXB_08234</name>
</gene>
<dbReference type="Pfam" id="PF00704">
    <property type="entry name" value="Glyco_hydro_18"/>
    <property type="match status" value="1"/>
</dbReference>
<evidence type="ECO:0000256" key="1">
    <source>
        <dbReference type="ARBA" id="ARBA00008682"/>
    </source>
</evidence>
<evidence type="ECO:0000259" key="4">
    <source>
        <dbReference type="PROSITE" id="PS51910"/>
    </source>
</evidence>
<dbReference type="InterPro" id="IPR001223">
    <property type="entry name" value="Glyco_hydro18_cat"/>
</dbReference>
<dbReference type="SMART" id="SM00636">
    <property type="entry name" value="Glyco_18"/>
    <property type="match status" value="1"/>
</dbReference>
<evidence type="ECO:0000256" key="3">
    <source>
        <dbReference type="SAM" id="SignalP"/>
    </source>
</evidence>
<evidence type="ECO:0000256" key="2">
    <source>
        <dbReference type="ARBA" id="ARBA00012729"/>
    </source>
</evidence>
<sequence>MPSLKAISASLVGLLSLGSASAIPPVNSEGYLVASTYFAGFHANRGFPVSAMPWNKYTDVKYAFAETSPDGTLDVSKSQPDNIPCFVKDAKKHNVKPLISIGGWTGSRHFSTNIGSAKNRTAFAKKVINFVDKYGFEGFDIDWEYPNRQGLGCNDINENDTANLLEFFKEIRKDPKGKNFYITAAGSVFPWNDKTGVASKDVSGFAEVINYIMLMVQNYDYYGAWSAVAGPNSPLYRKCDARNDQGAAENSIAQWTGAGMPASQLVLGAPNYGHGFKVNSTSAFGKSKNHKLQLYPAQNSTDRFQGSSWDNDPLVDACGNPNPPGGTYPFWSLIKEAKFLDTKGNPAPGIASAWDNCSQTPVLYDAKREIYVSYDNAASFYDKGKFVLKNKLAGFGTYEAGGDYNNILIDSIRSAVGLH</sequence>
<dbReference type="GO" id="GO:0005576">
    <property type="term" value="C:extracellular region"/>
    <property type="evidence" value="ECO:0007669"/>
    <property type="project" value="TreeGrafter"/>
</dbReference>
<dbReference type="OrthoDB" id="76388at2759"/>
<comment type="caution">
    <text evidence="5">The sequence shown here is derived from an EMBL/GenBank/DDBJ whole genome shotgun (WGS) entry which is preliminary data.</text>
</comment>
<dbReference type="SUPFAM" id="SSF51445">
    <property type="entry name" value="(Trans)glycosidases"/>
    <property type="match status" value="1"/>
</dbReference>
<dbReference type="InterPro" id="IPR011583">
    <property type="entry name" value="Chitinase_II/V-like_cat"/>
</dbReference>
<name>F9FPA4_FUSOF</name>
<dbReference type="Gene3D" id="3.20.20.80">
    <property type="entry name" value="Glycosidases"/>
    <property type="match status" value="1"/>
</dbReference>
<proteinExistence type="inferred from homology"/>
<dbReference type="GO" id="GO:0006032">
    <property type="term" value="P:chitin catabolic process"/>
    <property type="evidence" value="ECO:0007669"/>
    <property type="project" value="TreeGrafter"/>
</dbReference>
<dbReference type="AlphaFoldDB" id="F9FPA4"/>
<keyword evidence="3" id="KW-0732">Signal</keyword>
<dbReference type="InterPro" id="IPR050314">
    <property type="entry name" value="Glycosyl_Hydrlase_18"/>
</dbReference>
<dbReference type="PANTHER" id="PTHR11177:SF317">
    <property type="entry name" value="CHITINASE 12-RELATED"/>
    <property type="match status" value="1"/>
</dbReference>
<dbReference type="PROSITE" id="PS51910">
    <property type="entry name" value="GH18_2"/>
    <property type="match status" value="1"/>
</dbReference>
<feature type="chain" id="PRO_5003383463" description="chitinase" evidence="3">
    <location>
        <begin position="23"/>
        <end position="419"/>
    </location>
</feature>
<feature type="signal peptide" evidence="3">
    <location>
        <begin position="1"/>
        <end position="22"/>
    </location>
</feature>
<comment type="similarity">
    <text evidence="1">Belongs to the glycosyl hydrolase 18 family. Chitinase class V subfamily.</text>
</comment>
<dbReference type="GO" id="GO:0008061">
    <property type="term" value="F:chitin binding"/>
    <property type="evidence" value="ECO:0007669"/>
    <property type="project" value="InterPro"/>
</dbReference>
<dbReference type="InterPro" id="IPR029070">
    <property type="entry name" value="Chitinase_insertion_sf"/>
</dbReference>